<feature type="transmembrane region" description="Helical" evidence="1">
    <location>
        <begin position="49"/>
        <end position="68"/>
    </location>
</feature>
<feature type="transmembrane region" description="Helical" evidence="1">
    <location>
        <begin position="108"/>
        <end position="129"/>
    </location>
</feature>
<evidence type="ECO:0000313" key="2">
    <source>
        <dbReference type="EMBL" id="CAD8065729.1"/>
    </source>
</evidence>
<keyword evidence="1" id="KW-0812">Transmembrane</keyword>
<gene>
    <name evidence="2" type="ORF">PPRIM_AZ9-3.1.T0380045</name>
</gene>
<reference evidence="2" key="1">
    <citation type="submission" date="2021-01" db="EMBL/GenBank/DDBJ databases">
        <authorList>
            <consortium name="Genoscope - CEA"/>
            <person name="William W."/>
        </authorList>
    </citation>
    <scope>NUCLEOTIDE SEQUENCE</scope>
</reference>
<keyword evidence="1" id="KW-0472">Membrane</keyword>
<sequence>MATLFQCDGANCIEAFLEVAISTTASIMAINGFRIIFRDRNKLLSKLNKIIYGISMSQLILLSAYFIFWGSDFVISSIRCLRILNEILLCSLLAEIGFEKEFLDKLEVFLKVLSGFVFIEWFWTAIISNEEYDYYCLKMDLVYLSGTTVILTLLASGFGFYALDQLQISKQELKPTDQNKMEEQALEIKIFLGCDLLSGLIQFGWDYWANMSAYTIADCKSYYEASSITSIFVIFIMKVLTLMISPIAIYYILYYKQRLQFNYRAANVLDINVLIDRRSELVVELTNA</sequence>
<protein>
    <submittedName>
        <fullName evidence="2">Uncharacterized protein</fullName>
    </submittedName>
</protein>
<feature type="transmembrane region" description="Helical" evidence="1">
    <location>
        <begin position="228"/>
        <end position="254"/>
    </location>
</feature>
<dbReference type="Proteomes" id="UP000688137">
    <property type="component" value="Unassembled WGS sequence"/>
</dbReference>
<evidence type="ECO:0000313" key="3">
    <source>
        <dbReference type="Proteomes" id="UP000688137"/>
    </source>
</evidence>
<keyword evidence="3" id="KW-1185">Reference proteome</keyword>
<feature type="transmembrane region" description="Helical" evidence="1">
    <location>
        <begin position="141"/>
        <end position="163"/>
    </location>
</feature>
<keyword evidence="1" id="KW-1133">Transmembrane helix</keyword>
<evidence type="ECO:0000256" key="1">
    <source>
        <dbReference type="SAM" id="Phobius"/>
    </source>
</evidence>
<proteinExistence type="predicted"/>
<dbReference type="AlphaFoldDB" id="A0A8S1LFT7"/>
<name>A0A8S1LFT7_PARPR</name>
<dbReference type="EMBL" id="CAJJDM010000037">
    <property type="protein sequence ID" value="CAD8065729.1"/>
    <property type="molecule type" value="Genomic_DNA"/>
</dbReference>
<accession>A0A8S1LFT7</accession>
<organism evidence="2 3">
    <name type="scientific">Paramecium primaurelia</name>
    <dbReference type="NCBI Taxonomy" id="5886"/>
    <lineage>
        <taxon>Eukaryota</taxon>
        <taxon>Sar</taxon>
        <taxon>Alveolata</taxon>
        <taxon>Ciliophora</taxon>
        <taxon>Intramacronucleata</taxon>
        <taxon>Oligohymenophorea</taxon>
        <taxon>Peniculida</taxon>
        <taxon>Parameciidae</taxon>
        <taxon>Paramecium</taxon>
    </lineage>
</organism>
<feature type="transmembrane region" description="Helical" evidence="1">
    <location>
        <begin position="15"/>
        <end position="37"/>
    </location>
</feature>
<comment type="caution">
    <text evidence="2">The sequence shown here is derived from an EMBL/GenBank/DDBJ whole genome shotgun (WGS) entry which is preliminary data.</text>
</comment>
<dbReference type="OMA" id="SPIAIYY"/>